<evidence type="ECO:0000259" key="5">
    <source>
        <dbReference type="PROSITE" id="PS51201"/>
    </source>
</evidence>
<dbReference type="GO" id="GO:0005886">
    <property type="term" value="C:plasma membrane"/>
    <property type="evidence" value="ECO:0007669"/>
    <property type="project" value="InterPro"/>
</dbReference>
<feature type="domain" description="RCK N-terminal" evidence="5">
    <location>
        <begin position="1"/>
        <end position="123"/>
    </location>
</feature>
<dbReference type="PANTHER" id="PTHR43833:SF5">
    <property type="entry name" value="TRK SYSTEM POTASSIUM UPTAKE PROTEIN TRKA"/>
    <property type="match status" value="1"/>
</dbReference>
<evidence type="ECO:0000256" key="3">
    <source>
        <dbReference type="ARBA" id="ARBA00022958"/>
    </source>
</evidence>
<reference evidence="6 7" key="1">
    <citation type="submission" date="2018-06" db="EMBL/GenBank/DDBJ databases">
        <authorList>
            <consortium name="Pathogen Informatics"/>
            <person name="Doyle S."/>
        </authorList>
    </citation>
    <scope>NUCLEOTIDE SEQUENCE [LARGE SCALE GENOMIC DNA]</scope>
    <source>
        <strain evidence="6 7">NCTC8105</strain>
    </source>
</reference>
<dbReference type="Gene3D" id="3.40.50.720">
    <property type="entry name" value="NAD(P)-binding Rossmann-like Domain"/>
    <property type="match status" value="1"/>
</dbReference>
<dbReference type="GO" id="GO:0015079">
    <property type="term" value="F:potassium ion transmembrane transporter activity"/>
    <property type="evidence" value="ECO:0007669"/>
    <property type="project" value="InterPro"/>
</dbReference>
<keyword evidence="1" id="KW-0813">Transport</keyword>
<evidence type="ECO:0000313" key="6">
    <source>
        <dbReference type="EMBL" id="STQ82399.1"/>
    </source>
</evidence>
<accession>A0A377PQG6</accession>
<dbReference type="InterPro" id="IPR003148">
    <property type="entry name" value="RCK_N"/>
</dbReference>
<dbReference type="AlphaFoldDB" id="A0A377PQG6"/>
<dbReference type="PANTHER" id="PTHR43833">
    <property type="entry name" value="POTASSIUM CHANNEL PROTEIN 2-RELATED-RELATED"/>
    <property type="match status" value="1"/>
</dbReference>
<keyword evidence="3" id="KW-0630">Potassium</keyword>
<dbReference type="InterPro" id="IPR050721">
    <property type="entry name" value="Trk_Ktr_HKT_K-transport"/>
</dbReference>
<name>A0A377PQG6_HAFAL</name>
<dbReference type="PROSITE" id="PS51201">
    <property type="entry name" value="RCK_N"/>
    <property type="match status" value="1"/>
</dbReference>
<dbReference type="PRINTS" id="PR00335">
    <property type="entry name" value="KUPTAKETRKA"/>
</dbReference>
<dbReference type="SUPFAM" id="SSF51735">
    <property type="entry name" value="NAD(P)-binding Rossmann-fold domains"/>
    <property type="match status" value="1"/>
</dbReference>
<keyword evidence="4" id="KW-0406">Ion transport</keyword>
<evidence type="ECO:0000256" key="4">
    <source>
        <dbReference type="ARBA" id="ARBA00023065"/>
    </source>
</evidence>
<keyword evidence="2" id="KW-0633">Potassium transport</keyword>
<sequence length="168" mass="18545">MKIIILGAGQVGGTLAENLVGENNDITIVDTNSDRLRQLQDKFDLRVVQGHGSHPRVLREAGADDADMLVAVTSSDETNMVACQVAYSLFNTPNRIARIRSTEYIRENERLFNAEAVPIDHLISPEQLVTDYVYRLIEYPGALQVVNFAGRKSQSCGGKSLLWWPTGG</sequence>
<organism evidence="6 7">
    <name type="scientific">Hafnia alvei</name>
    <dbReference type="NCBI Taxonomy" id="569"/>
    <lineage>
        <taxon>Bacteria</taxon>
        <taxon>Pseudomonadati</taxon>
        <taxon>Pseudomonadota</taxon>
        <taxon>Gammaproteobacteria</taxon>
        <taxon>Enterobacterales</taxon>
        <taxon>Hafniaceae</taxon>
        <taxon>Hafnia</taxon>
    </lineage>
</organism>
<evidence type="ECO:0000256" key="1">
    <source>
        <dbReference type="ARBA" id="ARBA00022448"/>
    </source>
</evidence>
<protein>
    <submittedName>
        <fullName evidence="6">Trk system potassium uptake protein trkA</fullName>
    </submittedName>
</protein>
<dbReference type="EMBL" id="UGHP01000001">
    <property type="protein sequence ID" value="STQ82399.1"/>
    <property type="molecule type" value="Genomic_DNA"/>
</dbReference>
<evidence type="ECO:0000313" key="7">
    <source>
        <dbReference type="Proteomes" id="UP000254821"/>
    </source>
</evidence>
<dbReference type="FunFam" id="3.40.50.720:FF:000027">
    <property type="entry name" value="Trk system potassium transporter TrkA"/>
    <property type="match status" value="1"/>
</dbReference>
<evidence type="ECO:0000256" key="2">
    <source>
        <dbReference type="ARBA" id="ARBA00022538"/>
    </source>
</evidence>
<proteinExistence type="predicted"/>
<dbReference type="Pfam" id="PF02254">
    <property type="entry name" value="TrkA_N"/>
    <property type="match status" value="1"/>
</dbReference>
<dbReference type="InterPro" id="IPR036291">
    <property type="entry name" value="NAD(P)-bd_dom_sf"/>
</dbReference>
<dbReference type="Proteomes" id="UP000254821">
    <property type="component" value="Unassembled WGS sequence"/>
</dbReference>
<dbReference type="InterPro" id="IPR006036">
    <property type="entry name" value="K_uptake_TrkA"/>
</dbReference>
<gene>
    <name evidence="6" type="primary">trkA_1</name>
    <name evidence="6" type="ORF">NCTC8105_04614</name>
</gene>